<evidence type="ECO:0000256" key="9">
    <source>
        <dbReference type="ARBA" id="ARBA00032610"/>
    </source>
</evidence>
<dbReference type="KEGG" id="hara:AArcS_2415"/>
<dbReference type="GO" id="GO:0030170">
    <property type="term" value="F:pyridoxal phosphate binding"/>
    <property type="evidence" value="ECO:0007669"/>
    <property type="project" value="InterPro"/>
</dbReference>
<evidence type="ECO:0000256" key="6">
    <source>
        <dbReference type="ARBA" id="ARBA00022679"/>
    </source>
</evidence>
<evidence type="ECO:0000259" key="14">
    <source>
        <dbReference type="Pfam" id="PF00155"/>
    </source>
</evidence>
<evidence type="ECO:0000256" key="1">
    <source>
        <dbReference type="ARBA" id="ARBA00001933"/>
    </source>
</evidence>
<dbReference type="GO" id="GO:0009102">
    <property type="term" value="P:biotin biosynthetic process"/>
    <property type="evidence" value="ECO:0007669"/>
    <property type="project" value="UniProtKB-KW"/>
</dbReference>
<dbReference type="InterPro" id="IPR015421">
    <property type="entry name" value="PyrdxlP-dep_Trfase_major"/>
</dbReference>
<reference evidence="15" key="1">
    <citation type="submission" date="2020-11" db="EMBL/GenBank/DDBJ databases">
        <title>Carbohydrate-dependent, anaerobic sulfur respiration: A novel catabolism in halophilic archaea.</title>
        <authorList>
            <person name="Sorokin D.Y."/>
            <person name="Messina E."/>
            <person name="Smedile F."/>
            <person name="La Cono V."/>
            <person name="Hallsworth J.E."/>
            <person name="Yakimov M.M."/>
        </authorList>
    </citation>
    <scope>NUCLEOTIDE SEQUENCE</scope>
    <source>
        <strain evidence="15">AArc-S</strain>
    </source>
</reference>
<evidence type="ECO:0000256" key="2">
    <source>
        <dbReference type="ARBA" id="ARBA00004746"/>
    </source>
</evidence>
<sequence length="419" mass="44702">MSDDFSAGDDSTGSQRDDGSSIGHGFDLSAELAARERRNLLRRLSPANRVAERAQFAPAPGSALPVVDGEERLVLGANNYLGLTQDERVQDAAVAATEVVGTGAGASRLVTGDTLVHHDLETRLAEATGTDRALTFASGYAANVGTITALEPDVVFSDSNNHASTIDACRLSGAETIVYDHCDTADLASRMSDREQADDESWLVVTDSVFSVDGDVAPLEELCILAEQYGAWVMVDEAHAIGLYEDAGGIVQREGLSDRVDIQMGTLSKALASQGGYVAGAEELIEYLINHARSFAFSTGLCPPAAAAAAESLHIARTDDCRNRLWRNVEYLREELDGMGYHVPGETQIIPVRVDDRTAALELSEELYERGVVAPVIRPPSVPEGTTRIRVAPMATHSASDLATCLDAFRDAGREIGLL</sequence>
<dbReference type="InterPro" id="IPR001917">
    <property type="entry name" value="Aminotrans_II_pyridoxalP_BS"/>
</dbReference>
<dbReference type="Gene3D" id="3.90.1150.10">
    <property type="entry name" value="Aspartate Aminotransferase, domain 1"/>
    <property type="match status" value="1"/>
</dbReference>
<dbReference type="PROSITE" id="PS00599">
    <property type="entry name" value="AA_TRANSFER_CLASS_2"/>
    <property type="match status" value="1"/>
</dbReference>
<evidence type="ECO:0000256" key="7">
    <source>
        <dbReference type="ARBA" id="ARBA00022756"/>
    </source>
</evidence>
<dbReference type="PANTHER" id="PTHR13693:SF100">
    <property type="entry name" value="8-AMINO-7-OXONONANOATE SYNTHASE"/>
    <property type="match status" value="1"/>
</dbReference>
<dbReference type="InterPro" id="IPR050087">
    <property type="entry name" value="AON_synthase_class-II"/>
</dbReference>
<keyword evidence="16" id="KW-1185">Reference proteome</keyword>
<keyword evidence="6" id="KW-0808">Transferase</keyword>
<evidence type="ECO:0000256" key="11">
    <source>
        <dbReference type="ARBA" id="ARBA00047715"/>
    </source>
</evidence>
<feature type="region of interest" description="Disordered" evidence="13">
    <location>
        <begin position="1"/>
        <end position="24"/>
    </location>
</feature>
<dbReference type="EC" id="2.3.1.47" evidence="5"/>
<evidence type="ECO:0000313" key="16">
    <source>
        <dbReference type="Proteomes" id="UP000663586"/>
    </source>
</evidence>
<comment type="pathway">
    <text evidence="2">Cofactor biosynthesis; biotin biosynthesis.</text>
</comment>
<dbReference type="InterPro" id="IPR015422">
    <property type="entry name" value="PyrdxlP-dep_Trfase_small"/>
</dbReference>
<proteinExistence type="inferred from homology"/>
<dbReference type="GeneID" id="70685794"/>
<gene>
    <name evidence="15" type="primary">bioF</name>
    <name evidence="15" type="ORF">AArcS_2415</name>
</gene>
<comment type="similarity">
    <text evidence="3">Belongs to the class-II pyridoxal-phosphate-dependent aminotransferase family. BioF subfamily.</text>
</comment>
<dbReference type="RefSeq" id="WP_375139610.1">
    <property type="nucleotide sequence ID" value="NZ_CP064786.1"/>
</dbReference>
<keyword evidence="7" id="KW-0093">Biotin biosynthesis</keyword>
<dbReference type="CDD" id="cd06454">
    <property type="entry name" value="KBL_like"/>
    <property type="match status" value="1"/>
</dbReference>
<evidence type="ECO:0000256" key="4">
    <source>
        <dbReference type="ARBA" id="ARBA00011738"/>
    </source>
</evidence>
<dbReference type="InterPro" id="IPR004839">
    <property type="entry name" value="Aminotransferase_I/II_large"/>
</dbReference>
<protein>
    <recommendedName>
        <fullName evidence="5">8-amino-7-oxononanoate synthase</fullName>
        <ecNumber evidence="5">2.3.1.47</ecNumber>
    </recommendedName>
    <alternativeName>
        <fullName evidence="9">7-keto-8-amino-pelargonic acid synthase</fullName>
    </alternativeName>
    <alternativeName>
        <fullName evidence="10">8-amino-7-ketopelargonate synthase</fullName>
    </alternativeName>
</protein>
<comment type="catalytic activity">
    <reaction evidence="11">
        <text>6-carboxyhexanoyl-[ACP] + L-alanine + H(+) = (8S)-8-amino-7-oxononanoate + holo-[ACP] + CO2</text>
        <dbReference type="Rhea" id="RHEA:42288"/>
        <dbReference type="Rhea" id="RHEA-COMP:9685"/>
        <dbReference type="Rhea" id="RHEA-COMP:9955"/>
        <dbReference type="ChEBI" id="CHEBI:15378"/>
        <dbReference type="ChEBI" id="CHEBI:16526"/>
        <dbReference type="ChEBI" id="CHEBI:57972"/>
        <dbReference type="ChEBI" id="CHEBI:64479"/>
        <dbReference type="ChEBI" id="CHEBI:78846"/>
        <dbReference type="ChEBI" id="CHEBI:149468"/>
        <dbReference type="EC" id="2.3.1.47"/>
    </reaction>
</comment>
<comment type="subunit">
    <text evidence="4">Homodimer.</text>
</comment>
<organism evidence="15 16">
    <name type="scientific">Natranaeroarchaeum sulfidigenes</name>
    <dbReference type="NCBI Taxonomy" id="2784880"/>
    <lineage>
        <taxon>Archaea</taxon>
        <taxon>Methanobacteriati</taxon>
        <taxon>Methanobacteriota</taxon>
        <taxon>Stenosarchaea group</taxon>
        <taxon>Halobacteria</taxon>
        <taxon>Halobacteriales</taxon>
        <taxon>Natronoarchaeaceae</taxon>
        <taxon>Natranaeroarchaeum</taxon>
    </lineage>
</organism>
<dbReference type="GO" id="GO:0008710">
    <property type="term" value="F:8-amino-7-oxononanoate synthase activity"/>
    <property type="evidence" value="ECO:0007669"/>
    <property type="project" value="UniProtKB-EC"/>
</dbReference>
<dbReference type="EMBL" id="CP064786">
    <property type="protein sequence ID" value="QSG03611.1"/>
    <property type="molecule type" value="Genomic_DNA"/>
</dbReference>
<dbReference type="SUPFAM" id="SSF53383">
    <property type="entry name" value="PLP-dependent transferases"/>
    <property type="match status" value="1"/>
</dbReference>
<evidence type="ECO:0000256" key="8">
    <source>
        <dbReference type="ARBA" id="ARBA00022898"/>
    </source>
</evidence>
<dbReference type="AlphaFoldDB" id="A0A897MTI9"/>
<dbReference type="PANTHER" id="PTHR13693">
    <property type="entry name" value="CLASS II AMINOTRANSFERASE/8-AMINO-7-OXONONANOATE SYNTHASE"/>
    <property type="match status" value="1"/>
</dbReference>
<evidence type="ECO:0000256" key="3">
    <source>
        <dbReference type="ARBA" id="ARBA00010008"/>
    </source>
</evidence>
<evidence type="ECO:0000313" key="15">
    <source>
        <dbReference type="EMBL" id="QSG03611.1"/>
    </source>
</evidence>
<dbReference type="Proteomes" id="UP000663586">
    <property type="component" value="Chromosome"/>
</dbReference>
<name>A0A897MTI9_9EURY</name>
<evidence type="ECO:0000256" key="10">
    <source>
        <dbReference type="ARBA" id="ARBA00033381"/>
    </source>
</evidence>
<accession>A0A897MTI9</accession>
<keyword evidence="8 12" id="KW-0663">Pyridoxal phosphate</keyword>
<dbReference type="InterPro" id="IPR015424">
    <property type="entry name" value="PyrdxlP-dep_Trfase"/>
</dbReference>
<comment type="cofactor">
    <cofactor evidence="1 12">
        <name>pyridoxal 5'-phosphate</name>
        <dbReference type="ChEBI" id="CHEBI:597326"/>
    </cofactor>
</comment>
<evidence type="ECO:0000256" key="5">
    <source>
        <dbReference type="ARBA" id="ARBA00013187"/>
    </source>
</evidence>
<dbReference type="Gene3D" id="3.40.640.10">
    <property type="entry name" value="Type I PLP-dependent aspartate aminotransferase-like (Major domain)"/>
    <property type="match status" value="1"/>
</dbReference>
<evidence type="ECO:0000256" key="12">
    <source>
        <dbReference type="RuleBase" id="RU003693"/>
    </source>
</evidence>
<feature type="domain" description="Aminotransferase class I/classII large" evidence="14">
    <location>
        <begin position="73"/>
        <end position="408"/>
    </location>
</feature>
<dbReference type="Pfam" id="PF00155">
    <property type="entry name" value="Aminotran_1_2"/>
    <property type="match status" value="1"/>
</dbReference>
<evidence type="ECO:0000256" key="13">
    <source>
        <dbReference type="SAM" id="MobiDB-lite"/>
    </source>
</evidence>